<keyword evidence="3" id="KW-1185">Reference proteome</keyword>
<feature type="region of interest" description="Disordered" evidence="1">
    <location>
        <begin position="260"/>
        <end position="298"/>
    </location>
</feature>
<organism evidence="2 3">
    <name type="scientific">Dichotomopilus funicola</name>
    <dbReference type="NCBI Taxonomy" id="1934379"/>
    <lineage>
        <taxon>Eukaryota</taxon>
        <taxon>Fungi</taxon>
        <taxon>Dikarya</taxon>
        <taxon>Ascomycota</taxon>
        <taxon>Pezizomycotina</taxon>
        <taxon>Sordariomycetes</taxon>
        <taxon>Sordariomycetidae</taxon>
        <taxon>Sordariales</taxon>
        <taxon>Chaetomiaceae</taxon>
        <taxon>Dichotomopilus</taxon>
    </lineage>
</organism>
<reference evidence="2" key="1">
    <citation type="journal article" date="2023" name="Mol. Phylogenet. Evol.">
        <title>Genome-scale phylogeny and comparative genomics of the fungal order Sordariales.</title>
        <authorList>
            <person name="Hensen N."/>
            <person name="Bonometti L."/>
            <person name="Westerberg I."/>
            <person name="Brannstrom I.O."/>
            <person name="Guillou S."/>
            <person name="Cros-Aarteil S."/>
            <person name="Calhoun S."/>
            <person name="Haridas S."/>
            <person name="Kuo A."/>
            <person name="Mondo S."/>
            <person name="Pangilinan J."/>
            <person name="Riley R."/>
            <person name="LaButti K."/>
            <person name="Andreopoulos B."/>
            <person name="Lipzen A."/>
            <person name="Chen C."/>
            <person name="Yan M."/>
            <person name="Daum C."/>
            <person name="Ng V."/>
            <person name="Clum A."/>
            <person name="Steindorff A."/>
            <person name="Ohm R.A."/>
            <person name="Martin F."/>
            <person name="Silar P."/>
            <person name="Natvig D.O."/>
            <person name="Lalanne C."/>
            <person name="Gautier V."/>
            <person name="Ament-Velasquez S.L."/>
            <person name="Kruys A."/>
            <person name="Hutchinson M.I."/>
            <person name="Powell A.J."/>
            <person name="Barry K."/>
            <person name="Miller A.N."/>
            <person name="Grigoriev I.V."/>
            <person name="Debuchy R."/>
            <person name="Gladieux P."/>
            <person name="Hiltunen Thoren M."/>
            <person name="Johannesson H."/>
        </authorList>
    </citation>
    <scope>NUCLEOTIDE SEQUENCE</scope>
    <source>
        <strain evidence="2">CBS 141.50</strain>
    </source>
</reference>
<name>A0AAN6V2Q5_9PEZI</name>
<evidence type="ECO:0000313" key="3">
    <source>
        <dbReference type="Proteomes" id="UP001302676"/>
    </source>
</evidence>
<evidence type="ECO:0000313" key="2">
    <source>
        <dbReference type="EMBL" id="KAK4143747.1"/>
    </source>
</evidence>
<evidence type="ECO:0008006" key="4">
    <source>
        <dbReference type="Google" id="ProtNLM"/>
    </source>
</evidence>
<dbReference type="GO" id="GO:0006413">
    <property type="term" value="P:translational initiation"/>
    <property type="evidence" value="ECO:0007669"/>
    <property type="project" value="InterPro"/>
</dbReference>
<evidence type="ECO:0000256" key="1">
    <source>
        <dbReference type="SAM" id="MobiDB-lite"/>
    </source>
</evidence>
<gene>
    <name evidence="2" type="ORF">C8A04DRAFT_37171</name>
</gene>
<feature type="compositionally biased region" description="Low complexity" evidence="1">
    <location>
        <begin position="262"/>
        <end position="280"/>
    </location>
</feature>
<dbReference type="Gene3D" id="3.30.110.10">
    <property type="entry name" value="Translation initiation factor 3 (IF-3), C-terminal domain"/>
    <property type="match status" value="1"/>
</dbReference>
<dbReference type="Proteomes" id="UP001302676">
    <property type="component" value="Unassembled WGS sequence"/>
</dbReference>
<dbReference type="InterPro" id="IPR036788">
    <property type="entry name" value="T_IF-3_C_sf"/>
</dbReference>
<dbReference type="AlphaFoldDB" id="A0AAN6V2Q5"/>
<accession>A0AAN6V2Q5</accession>
<reference evidence="2" key="2">
    <citation type="submission" date="2023-05" db="EMBL/GenBank/DDBJ databases">
        <authorList>
            <consortium name="Lawrence Berkeley National Laboratory"/>
            <person name="Steindorff A."/>
            <person name="Hensen N."/>
            <person name="Bonometti L."/>
            <person name="Westerberg I."/>
            <person name="Brannstrom I.O."/>
            <person name="Guillou S."/>
            <person name="Cros-Aarteil S."/>
            <person name="Calhoun S."/>
            <person name="Haridas S."/>
            <person name="Kuo A."/>
            <person name="Mondo S."/>
            <person name="Pangilinan J."/>
            <person name="Riley R."/>
            <person name="Labutti K."/>
            <person name="Andreopoulos B."/>
            <person name="Lipzen A."/>
            <person name="Chen C."/>
            <person name="Yanf M."/>
            <person name="Daum C."/>
            <person name="Ng V."/>
            <person name="Clum A."/>
            <person name="Ohm R."/>
            <person name="Martin F."/>
            <person name="Silar P."/>
            <person name="Natvig D."/>
            <person name="Lalanne C."/>
            <person name="Gautier V."/>
            <person name="Ament-Velasquez S.L."/>
            <person name="Kruys A."/>
            <person name="Hutchinson M.I."/>
            <person name="Powell A.J."/>
            <person name="Barry K."/>
            <person name="Miller A.N."/>
            <person name="Grigoriev I.V."/>
            <person name="Debuchy R."/>
            <person name="Gladieux P."/>
            <person name="Thoren M.H."/>
            <person name="Johannesson H."/>
        </authorList>
    </citation>
    <scope>NUCLEOTIDE SEQUENCE</scope>
    <source>
        <strain evidence="2">CBS 141.50</strain>
    </source>
</reference>
<dbReference type="GeneID" id="87820407"/>
<protein>
    <recommendedName>
        <fullName evidence="4">Translation initiation factor 3 N-terminal domain-containing protein</fullName>
    </recommendedName>
</protein>
<dbReference type="EMBL" id="MU853583">
    <property type="protein sequence ID" value="KAK4143747.1"/>
    <property type="molecule type" value="Genomic_DNA"/>
</dbReference>
<comment type="caution">
    <text evidence="2">The sequence shown here is derived from an EMBL/GenBank/DDBJ whole genome shotgun (WGS) entry which is preliminary data.</text>
</comment>
<feature type="compositionally biased region" description="Basic and acidic residues" evidence="1">
    <location>
        <begin position="283"/>
        <end position="298"/>
    </location>
</feature>
<sequence length="298" mass="33403">MRRSPCIFNSAAALRTVFLGNAAVSETPGHLQRLLLPSIQPVPARFVSPAQRPFSTHPILRGHFKRYNPEEELEQQQPKAVERMSDYGITYQWIQLRREDGTLDAPRRTADVLQTIDLEWDTLVLLAAPRASEEDKGPEFAVCAVRTRAPAQQKPVVKEPPAKVKMLELNWAIGAHDLRRKLTRMQELAKKGYLVQVILTMRKMKSKRRASDEEVQATYDAVMAAIAEVPGIRELKKRDGDLGKSLILYVKYSAEWAKESAEQASASSTEEGSTPSTEGAFDTPRRIEAEAVKADPNE</sequence>
<dbReference type="SUPFAM" id="SSF55200">
    <property type="entry name" value="Translation initiation factor IF3, C-terminal domain"/>
    <property type="match status" value="1"/>
</dbReference>
<dbReference type="RefSeq" id="XP_062637118.1">
    <property type="nucleotide sequence ID" value="XM_062783794.1"/>
</dbReference>
<proteinExistence type="predicted"/>